<dbReference type="AlphaFoldDB" id="A7S959"/>
<sequence>MADTKFRAPILTLIFVVSKTVKSSVSFDLSILFNYKPSPILAHRSVLLFLCLLVGASTSIGKYRCPEDGSRKCEKAICYQIAPLIHHCLCHIGYQGAGGNCFDIDECSTANKWLLGEKCFNTDGSYEIVCLQGYVKINNTCQDCESFAGFCLIIKTFLSINLRNQIGYFHVILEIVTAWNGIWNSSFRVFLYDQRQVWRIEGYKFSVLIL</sequence>
<organism evidence="3 4">
    <name type="scientific">Nematostella vectensis</name>
    <name type="common">Starlet sea anemone</name>
    <dbReference type="NCBI Taxonomy" id="45351"/>
    <lineage>
        <taxon>Eukaryota</taxon>
        <taxon>Metazoa</taxon>
        <taxon>Cnidaria</taxon>
        <taxon>Anthozoa</taxon>
        <taxon>Hexacorallia</taxon>
        <taxon>Actiniaria</taxon>
        <taxon>Edwardsiidae</taxon>
        <taxon>Nematostella</taxon>
    </lineage>
</organism>
<accession>A7S959</accession>
<proteinExistence type="predicted"/>
<dbReference type="HOGENOM" id="CLU_1311454_0_0_1"/>
<gene>
    <name evidence="3" type="ORF">NEMVEDRAFT_v1g208697</name>
</gene>
<dbReference type="SMART" id="SM00179">
    <property type="entry name" value="EGF_CA"/>
    <property type="match status" value="1"/>
</dbReference>
<keyword evidence="1" id="KW-1015">Disulfide bond</keyword>
<evidence type="ECO:0000313" key="4">
    <source>
        <dbReference type="Proteomes" id="UP000001593"/>
    </source>
</evidence>
<dbReference type="Proteomes" id="UP000001593">
    <property type="component" value="Unassembled WGS sequence"/>
</dbReference>
<dbReference type="SUPFAM" id="SSF57196">
    <property type="entry name" value="EGF/Laminin"/>
    <property type="match status" value="1"/>
</dbReference>
<dbReference type="InterPro" id="IPR001881">
    <property type="entry name" value="EGF-like_Ca-bd_dom"/>
</dbReference>
<feature type="domain" description="EGF-like calcium-binding" evidence="2">
    <location>
        <begin position="103"/>
        <end position="142"/>
    </location>
</feature>
<dbReference type="EMBL" id="DS469601">
    <property type="protein sequence ID" value="EDO39775.1"/>
    <property type="molecule type" value="Genomic_DNA"/>
</dbReference>
<dbReference type="GO" id="GO:0005509">
    <property type="term" value="F:calcium ion binding"/>
    <property type="evidence" value="ECO:0007669"/>
    <property type="project" value="InterPro"/>
</dbReference>
<dbReference type="InParanoid" id="A7S959"/>
<evidence type="ECO:0000256" key="1">
    <source>
        <dbReference type="ARBA" id="ARBA00023157"/>
    </source>
</evidence>
<dbReference type="PhylomeDB" id="A7S959"/>
<evidence type="ECO:0000313" key="3">
    <source>
        <dbReference type="EMBL" id="EDO39775.1"/>
    </source>
</evidence>
<evidence type="ECO:0000259" key="2">
    <source>
        <dbReference type="SMART" id="SM00179"/>
    </source>
</evidence>
<name>A7S959_NEMVE</name>
<dbReference type="Gene3D" id="2.10.25.10">
    <property type="entry name" value="Laminin"/>
    <property type="match status" value="1"/>
</dbReference>
<reference evidence="3 4" key="1">
    <citation type="journal article" date="2007" name="Science">
        <title>Sea anemone genome reveals ancestral eumetazoan gene repertoire and genomic organization.</title>
        <authorList>
            <person name="Putnam N.H."/>
            <person name="Srivastava M."/>
            <person name="Hellsten U."/>
            <person name="Dirks B."/>
            <person name="Chapman J."/>
            <person name="Salamov A."/>
            <person name="Terry A."/>
            <person name="Shapiro H."/>
            <person name="Lindquist E."/>
            <person name="Kapitonov V.V."/>
            <person name="Jurka J."/>
            <person name="Genikhovich G."/>
            <person name="Grigoriev I.V."/>
            <person name="Lucas S.M."/>
            <person name="Steele R.E."/>
            <person name="Finnerty J.R."/>
            <person name="Technau U."/>
            <person name="Martindale M.Q."/>
            <person name="Rokhsar D.S."/>
        </authorList>
    </citation>
    <scope>NUCLEOTIDE SEQUENCE [LARGE SCALE GENOMIC DNA]</scope>
    <source>
        <strain evidence="4">CH2 X CH6</strain>
    </source>
</reference>
<dbReference type="CDD" id="cd00054">
    <property type="entry name" value="EGF_CA"/>
    <property type="match status" value="1"/>
</dbReference>
<protein>
    <recommendedName>
        <fullName evidence="2">EGF-like calcium-binding domain-containing protein</fullName>
    </recommendedName>
</protein>
<keyword evidence="4" id="KW-1185">Reference proteome</keyword>